<comment type="caution">
    <text evidence="8">The sequence shown here is derived from an EMBL/GenBank/DDBJ whole genome shotgun (WGS) entry which is preliminary data.</text>
</comment>
<feature type="transmembrane region" description="Helical" evidence="6">
    <location>
        <begin position="20"/>
        <end position="40"/>
    </location>
</feature>
<feature type="domain" description="Major facilitator superfamily (MFS) profile" evidence="7">
    <location>
        <begin position="26"/>
        <end position="397"/>
    </location>
</feature>
<dbReference type="InterPro" id="IPR036259">
    <property type="entry name" value="MFS_trans_sf"/>
</dbReference>
<feature type="transmembrane region" description="Helical" evidence="6">
    <location>
        <begin position="121"/>
        <end position="143"/>
    </location>
</feature>
<dbReference type="InterPro" id="IPR050189">
    <property type="entry name" value="MFS_Efflux_Transporters"/>
</dbReference>
<evidence type="ECO:0000259" key="7">
    <source>
        <dbReference type="PROSITE" id="PS50850"/>
    </source>
</evidence>
<feature type="transmembrane region" description="Helical" evidence="6">
    <location>
        <begin position="350"/>
        <end position="370"/>
    </location>
</feature>
<feature type="transmembrane region" description="Helical" evidence="6">
    <location>
        <begin position="285"/>
        <end position="304"/>
    </location>
</feature>
<dbReference type="InterPro" id="IPR020846">
    <property type="entry name" value="MFS_dom"/>
</dbReference>
<keyword evidence="9" id="KW-1185">Reference proteome</keyword>
<evidence type="ECO:0000313" key="8">
    <source>
        <dbReference type="EMBL" id="PRX97125.1"/>
    </source>
</evidence>
<keyword evidence="5 6" id="KW-0472">Membrane</keyword>
<feature type="transmembrane region" description="Helical" evidence="6">
    <location>
        <begin position="60"/>
        <end position="80"/>
    </location>
</feature>
<feature type="transmembrane region" description="Helical" evidence="6">
    <location>
        <begin position="254"/>
        <end position="278"/>
    </location>
</feature>
<dbReference type="PANTHER" id="PTHR43124">
    <property type="entry name" value="PURINE EFFLUX PUMP PBUE"/>
    <property type="match status" value="1"/>
</dbReference>
<reference evidence="8 9" key="1">
    <citation type="submission" date="2018-03" db="EMBL/GenBank/DDBJ databases">
        <title>Genomic Encyclopedia of Archaeal and Bacterial Type Strains, Phase II (KMG-II): from individual species to whole genera.</title>
        <authorList>
            <person name="Goeker M."/>
        </authorList>
    </citation>
    <scope>NUCLEOTIDE SEQUENCE [LARGE SCALE GENOMIC DNA]</scope>
    <source>
        <strain evidence="8 9">DSM 45601</strain>
    </source>
</reference>
<dbReference type="EMBL" id="PVZC01000006">
    <property type="protein sequence ID" value="PRX97125.1"/>
    <property type="molecule type" value="Genomic_DNA"/>
</dbReference>
<dbReference type="GO" id="GO:0022857">
    <property type="term" value="F:transmembrane transporter activity"/>
    <property type="evidence" value="ECO:0007669"/>
    <property type="project" value="InterPro"/>
</dbReference>
<dbReference type="CDD" id="cd17324">
    <property type="entry name" value="MFS_NepI_like"/>
    <property type="match status" value="1"/>
</dbReference>
<protein>
    <submittedName>
        <fullName evidence="8">DHA1 family inner membrane transport protein</fullName>
    </submittedName>
</protein>
<evidence type="ECO:0000256" key="5">
    <source>
        <dbReference type="ARBA" id="ARBA00023136"/>
    </source>
</evidence>
<name>A0A2T0Q089_9ACTN</name>
<feature type="transmembrane region" description="Helical" evidence="6">
    <location>
        <begin position="178"/>
        <end position="200"/>
    </location>
</feature>
<feature type="transmembrane region" description="Helical" evidence="6">
    <location>
        <begin position="310"/>
        <end position="329"/>
    </location>
</feature>
<dbReference type="OrthoDB" id="4335859at2"/>
<dbReference type="SUPFAM" id="SSF103473">
    <property type="entry name" value="MFS general substrate transporter"/>
    <property type="match status" value="1"/>
</dbReference>
<dbReference type="Proteomes" id="UP000237846">
    <property type="component" value="Unassembled WGS sequence"/>
</dbReference>
<proteinExistence type="predicted"/>
<keyword evidence="2" id="KW-1003">Cell membrane</keyword>
<accession>A0A2T0Q089</accession>
<gene>
    <name evidence="8" type="ORF">CLV72_106161</name>
</gene>
<evidence type="ECO:0000256" key="1">
    <source>
        <dbReference type="ARBA" id="ARBA00004651"/>
    </source>
</evidence>
<dbReference type="GO" id="GO:0005886">
    <property type="term" value="C:plasma membrane"/>
    <property type="evidence" value="ECO:0007669"/>
    <property type="project" value="UniProtKB-SubCell"/>
</dbReference>
<evidence type="ECO:0000256" key="2">
    <source>
        <dbReference type="ARBA" id="ARBA00022475"/>
    </source>
</evidence>
<keyword evidence="3 6" id="KW-0812">Transmembrane</keyword>
<sequence length="413" mass="40599">MDPDRPAAATGSGTPPAPSAAAAVAALAALAVSTFCYVTSESLPIGLLAPIAADLEVSLPQVGLLVSGYGLTVAVVSVPLTQATRRVPRRLLLSGVLALFAAATLVSALAASYPVLLAARLVSALTHGVFWSVVAVTAAGLFAPRLRGRVVSVVFAGSSLAGVLGVPAGTWLGQQAGWRAAFVALSVLVVAMLAVFASTMPSGPAGVGHAARGRAPDVRRYVLLLVATALMITGVFTAYTYTTDFLTSVPGFPASAISALLLVNGVAGVVGVAVAGAATERSPRWALLAAAGTMAAAQLGLYALGESRPAAVALLALSSFSIGLLAAALQVRVLDVAPGSADLASAGTSSAFNLGIGLGALLGGLLLPALGVRSTALVGGLLVAAALAVLLTEPLLAPARPTGPAGTGSARRG</sequence>
<evidence type="ECO:0000256" key="4">
    <source>
        <dbReference type="ARBA" id="ARBA00022989"/>
    </source>
</evidence>
<dbReference type="Gene3D" id="1.20.1250.20">
    <property type="entry name" value="MFS general substrate transporter like domains"/>
    <property type="match status" value="1"/>
</dbReference>
<keyword evidence="4 6" id="KW-1133">Transmembrane helix</keyword>
<dbReference type="Pfam" id="PF07690">
    <property type="entry name" value="MFS_1"/>
    <property type="match status" value="1"/>
</dbReference>
<feature type="transmembrane region" description="Helical" evidence="6">
    <location>
        <begin position="221"/>
        <end position="242"/>
    </location>
</feature>
<dbReference type="RefSeq" id="WP_106248890.1">
    <property type="nucleotide sequence ID" value="NZ_PVZC01000006.1"/>
</dbReference>
<feature type="transmembrane region" description="Helical" evidence="6">
    <location>
        <begin position="92"/>
        <end position="115"/>
    </location>
</feature>
<evidence type="ECO:0000256" key="3">
    <source>
        <dbReference type="ARBA" id="ARBA00022692"/>
    </source>
</evidence>
<evidence type="ECO:0000313" key="9">
    <source>
        <dbReference type="Proteomes" id="UP000237846"/>
    </source>
</evidence>
<dbReference type="AlphaFoldDB" id="A0A2T0Q089"/>
<dbReference type="InterPro" id="IPR011701">
    <property type="entry name" value="MFS"/>
</dbReference>
<feature type="transmembrane region" description="Helical" evidence="6">
    <location>
        <begin position="376"/>
        <end position="396"/>
    </location>
</feature>
<organism evidence="8 9">
    <name type="scientific">Allonocardiopsis opalescens</name>
    <dbReference type="NCBI Taxonomy" id="1144618"/>
    <lineage>
        <taxon>Bacteria</taxon>
        <taxon>Bacillati</taxon>
        <taxon>Actinomycetota</taxon>
        <taxon>Actinomycetes</taxon>
        <taxon>Streptosporangiales</taxon>
        <taxon>Allonocardiopsis</taxon>
    </lineage>
</organism>
<comment type="subcellular location">
    <subcellularLocation>
        <location evidence="1">Cell membrane</location>
        <topology evidence="1">Multi-pass membrane protein</topology>
    </subcellularLocation>
</comment>
<dbReference type="PANTHER" id="PTHR43124:SF3">
    <property type="entry name" value="CHLORAMPHENICOL EFFLUX PUMP RV0191"/>
    <property type="match status" value="1"/>
</dbReference>
<evidence type="ECO:0000256" key="6">
    <source>
        <dbReference type="SAM" id="Phobius"/>
    </source>
</evidence>
<feature type="transmembrane region" description="Helical" evidence="6">
    <location>
        <begin position="150"/>
        <end position="172"/>
    </location>
</feature>
<dbReference type="PROSITE" id="PS50850">
    <property type="entry name" value="MFS"/>
    <property type="match status" value="1"/>
</dbReference>